<dbReference type="GO" id="GO:0003677">
    <property type="term" value="F:DNA binding"/>
    <property type="evidence" value="ECO:0007669"/>
    <property type="project" value="InterPro"/>
</dbReference>
<protein>
    <submittedName>
        <fullName evidence="3">DDE transposase</fullName>
    </submittedName>
</protein>
<dbReference type="EMBL" id="BMQA01000196">
    <property type="protein sequence ID" value="GGJ73597.1"/>
    <property type="molecule type" value="Genomic_DNA"/>
</dbReference>
<evidence type="ECO:0000259" key="1">
    <source>
        <dbReference type="Pfam" id="PF01609"/>
    </source>
</evidence>
<dbReference type="PANTHER" id="PTHR30007:SF0">
    <property type="entry name" value="TRANSPOSASE"/>
    <property type="match status" value="1"/>
</dbReference>
<evidence type="ECO:0000259" key="2">
    <source>
        <dbReference type="Pfam" id="PF13340"/>
    </source>
</evidence>
<name>A0A917UQ09_9ACTN</name>
<reference evidence="3" key="1">
    <citation type="journal article" date="2014" name="Int. J. Syst. Evol. Microbiol.">
        <title>Complete genome sequence of Corynebacterium casei LMG S-19264T (=DSM 44701T), isolated from a smear-ripened cheese.</title>
        <authorList>
            <consortium name="US DOE Joint Genome Institute (JGI-PGF)"/>
            <person name="Walter F."/>
            <person name="Albersmeier A."/>
            <person name="Kalinowski J."/>
            <person name="Ruckert C."/>
        </authorList>
    </citation>
    <scope>NUCLEOTIDE SEQUENCE</scope>
    <source>
        <strain evidence="3">JCM 3086</strain>
    </source>
</reference>
<organism evidence="3 4">
    <name type="scientific">Streptomyces brasiliensis</name>
    <dbReference type="NCBI Taxonomy" id="1954"/>
    <lineage>
        <taxon>Bacteria</taxon>
        <taxon>Bacillati</taxon>
        <taxon>Actinomycetota</taxon>
        <taxon>Actinomycetes</taxon>
        <taxon>Kitasatosporales</taxon>
        <taxon>Streptomycetaceae</taxon>
        <taxon>Streptomyces</taxon>
    </lineage>
</organism>
<feature type="domain" description="Insertion element IS402-like" evidence="2">
    <location>
        <begin position="17"/>
        <end position="96"/>
    </location>
</feature>
<proteinExistence type="predicted"/>
<accession>A0A917UQ09</accession>
<keyword evidence="4" id="KW-1185">Reference proteome</keyword>
<dbReference type="GO" id="GO:0006313">
    <property type="term" value="P:DNA transposition"/>
    <property type="evidence" value="ECO:0007669"/>
    <property type="project" value="InterPro"/>
</dbReference>
<dbReference type="NCBIfam" id="NF033580">
    <property type="entry name" value="transpos_IS5_3"/>
    <property type="match status" value="1"/>
</dbReference>
<evidence type="ECO:0000313" key="4">
    <source>
        <dbReference type="Proteomes" id="UP000657574"/>
    </source>
</evidence>
<dbReference type="Pfam" id="PF13340">
    <property type="entry name" value="DUF4096"/>
    <property type="match status" value="1"/>
</dbReference>
<sequence length="285" mass="31752">MLSGCAVSDRKPYPSDLSDARWALIEPTLTAWRNARLERRPTGQPAKVDLRDVFNAILYLNRTGIPWKYLPHDFPGHGTVYFYYAAWRDEGIFAQLNYDLTALARVKEGRKPEPTASVIDTQSVKTSTNVPVTSQGTDAAKKTVGRKRGILTDTVGLILAVTVTAAGLSENALGIRLLDQAKETYPTIAKSWVDTGFKKAVVEHGAKLGIDVEVVDKNPGTRGFHVLKRRWVVERSIGWIMMHRRLARDYETLTASSEAMIHLASIDNVAKRITDETTPTRRGTY</sequence>
<dbReference type="GO" id="GO:0004803">
    <property type="term" value="F:transposase activity"/>
    <property type="evidence" value="ECO:0007669"/>
    <property type="project" value="InterPro"/>
</dbReference>
<comment type="caution">
    <text evidence="3">The sequence shown here is derived from an EMBL/GenBank/DDBJ whole genome shotgun (WGS) entry which is preliminary data.</text>
</comment>
<dbReference type="InterPro" id="IPR002559">
    <property type="entry name" value="Transposase_11"/>
</dbReference>
<dbReference type="Proteomes" id="UP000657574">
    <property type="component" value="Unassembled WGS sequence"/>
</dbReference>
<dbReference type="PANTHER" id="PTHR30007">
    <property type="entry name" value="PHP DOMAIN PROTEIN"/>
    <property type="match status" value="1"/>
</dbReference>
<gene>
    <name evidence="3" type="ORF">GCM10010121_100180</name>
</gene>
<feature type="domain" description="Transposase IS4-like" evidence="1">
    <location>
        <begin position="113"/>
        <end position="264"/>
    </location>
</feature>
<dbReference type="Pfam" id="PF01609">
    <property type="entry name" value="DDE_Tnp_1"/>
    <property type="match status" value="1"/>
</dbReference>
<evidence type="ECO:0000313" key="3">
    <source>
        <dbReference type="EMBL" id="GGJ73597.1"/>
    </source>
</evidence>
<reference evidence="3" key="2">
    <citation type="submission" date="2020-09" db="EMBL/GenBank/DDBJ databases">
        <authorList>
            <person name="Sun Q."/>
            <person name="Ohkuma M."/>
        </authorList>
    </citation>
    <scope>NUCLEOTIDE SEQUENCE</scope>
    <source>
        <strain evidence="3">JCM 3086</strain>
    </source>
</reference>
<dbReference type="AlphaFoldDB" id="A0A917UQ09"/>
<dbReference type="InterPro" id="IPR025161">
    <property type="entry name" value="IS402-like_dom"/>
</dbReference>